<dbReference type="RefSeq" id="WP_289453584.1">
    <property type="nucleotide sequence ID" value="NZ_JAUCGQ010000001.1"/>
</dbReference>
<protein>
    <submittedName>
        <fullName evidence="2">Polysaccharide pyruvyl transferase family protein</fullName>
        <ecNumber evidence="2">2.4.-.-</ecNumber>
    </submittedName>
</protein>
<sequence>MKRILLRSGKDPWVRLSPETTYATNVYGGNSGNLLFSYASHRLLTRSDVTVVSRGLGLRGERPERVNEQWDHVVLPMANSFRRGFLRQLEILTSLIEGLTVPVTILSIGMQAEVGEEARPNPVVDDAVRRFVKAVLDHSPSIGVRGELTADYLGRLGFRDVEVIGCPSMFLHGPDVRVEKPTETIDRSARVSFSVTPRVGEMAAVLGRHVGKFRNLRYVPQDHETLGLMLWGTQLADFPEPDPMPFHPSHPVFRDDLARFFVDPEPWIAYERTIDFAFGDRIHGNVAAVLAGTPALLLAHDTRTLELARYHGIPHRLVTDVEAHEDATHFYEQADYSAFNAGHPERWRTFESYLHRHGLEHALDDPGQLERYDARVAAAELPGPVHAVTRAPKKHPLDRTDWLYRELGRRGDEIDALRAANEGLAQRLTAVEARVSGSVARRASRLIRRQTSAPVAPTD</sequence>
<dbReference type="GO" id="GO:0016757">
    <property type="term" value="F:glycosyltransferase activity"/>
    <property type="evidence" value="ECO:0007669"/>
    <property type="project" value="UniProtKB-KW"/>
</dbReference>
<gene>
    <name evidence="2" type="ORF">QRT04_03710</name>
</gene>
<dbReference type="Proteomes" id="UP001529338">
    <property type="component" value="Unassembled WGS sequence"/>
</dbReference>
<feature type="domain" description="Polysaccharide pyruvyl transferase" evidence="1">
    <location>
        <begin position="73"/>
        <end position="301"/>
    </location>
</feature>
<dbReference type="EC" id="2.4.-.-" evidence="2"/>
<comment type="caution">
    <text evidence="2">The sequence shown here is derived from an EMBL/GenBank/DDBJ whole genome shotgun (WGS) entry which is preliminary data.</text>
</comment>
<reference evidence="2 3" key="1">
    <citation type="submission" date="2023-06" db="EMBL/GenBank/DDBJ databases">
        <title>Cellulomonas sp. MW4 Whole genome sequence.</title>
        <authorList>
            <person name="Park S."/>
        </authorList>
    </citation>
    <scope>NUCLEOTIDE SEQUENCE [LARGE SCALE GENOMIC DNA]</scope>
    <source>
        <strain evidence="2 3">MW4</strain>
    </source>
</reference>
<keyword evidence="2" id="KW-0808">Transferase</keyword>
<evidence type="ECO:0000313" key="2">
    <source>
        <dbReference type="EMBL" id="MDM7854027.1"/>
    </source>
</evidence>
<dbReference type="EMBL" id="JAUCGQ010000001">
    <property type="protein sequence ID" value="MDM7854027.1"/>
    <property type="molecule type" value="Genomic_DNA"/>
</dbReference>
<proteinExistence type="predicted"/>
<name>A0ABT7SEM7_9CELL</name>
<accession>A0ABT7SEM7</accession>
<dbReference type="InterPro" id="IPR007345">
    <property type="entry name" value="Polysacch_pyruvyl_Trfase"/>
</dbReference>
<evidence type="ECO:0000259" key="1">
    <source>
        <dbReference type="Pfam" id="PF04230"/>
    </source>
</evidence>
<dbReference type="Pfam" id="PF04230">
    <property type="entry name" value="PS_pyruv_trans"/>
    <property type="match status" value="1"/>
</dbReference>
<evidence type="ECO:0000313" key="3">
    <source>
        <dbReference type="Proteomes" id="UP001529338"/>
    </source>
</evidence>
<organism evidence="2 3">
    <name type="scientific">Cellulomonas alba</name>
    <dbReference type="NCBI Taxonomy" id="3053467"/>
    <lineage>
        <taxon>Bacteria</taxon>
        <taxon>Bacillati</taxon>
        <taxon>Actinomycetota</taxon>
        <taxon>Actinomycetes</taxon>
        <taxon>Micrococcales</taxon>
        <taxon>Cellulomonadaceae</taxon>
        <taxon>Cellulomonas</taxon>
    </lineage>
</organism>
<keyword evidence="3" id="KW-1185">Reference proteome</keyword>
<keyword evidence="2" id="KW-0328">Glycosyltransferase</keyword>